<dbReference type="GO" id="GO:0016780">
    <property type="term" value="F:phosphotransferase activity, for other substituted phosphate groups"/>
    <property type="evidence" value="ECO:0007669"/>
    <property type="project" value="TreeGrafter"/>
</dbReference>
<evidence type="ECO:0000256" key="1">
    <source>
        <dbReference type="ARBA" id="ARBA00004141"/>
    </source>
</evidence>
<feature type="transmembrane region" description="Helical" evidence="7">
    <location>
        <begin position="297"/>
        <end position="317"/>
    </location>
</feature>
<feature type="domain" description="Bacterial sugar transferase" evidence="8">
    <location>
        <begin position="291"/>
        <end position="470"/>
    </location>
</feature>
<evidence type="ECO:0000313" key="9">
    <source>
        <dbReference type="EMBL" id="PYF79839.1"/>
    </source>
</evidence>
<dbReference type="InterPro" id="IPR036291">
    <property type="entry name" value="NAD(P)-bd_dom_sf"/>
</dbReference>
<name>A0A318V797_9GAMM</name>
<protein>
    <submittedName>
        <fullName evidence="9">Putative colanic acid biosynthesis UDP-glucose lipid carrier transferase</fullName>
    </submittedName>
</protein>
<keyword evidence="5 7" id="KW-1133">Transmembrane helix</keyword>
<keyword evidence="6 7" id="KW-0472">Membrane</keyword>
<feature type="transmembrane region" description="Helical" evidence="7">
    <location>
        <begin position="31"/>
        <end position="49"/>
    </location>
</feature>
<feature type="transmembrane region" description="Helical" evidence="7">
    <location>
        <begin position="61"/>
        <end position="79"/>
    </location>
</feature>
<proteinExistence type="inferred from homology"/>
<dbReference type="PANTHER" id="PTHR30576">
    <property type="entry name" value="COLANIC BIOSYNTHESIS UDP-GLUCOSE LIPID CARRIER TRANSFERASE"/>
    <property type="match status" value="1"/>
</dbReference>
<dbReference type="InterPro" id="IPR003362">
    <property type="entry name" value="Bact_transf"/>
</dbReference>
<dbReference type="NCBIfam" id="TIGR03023">
    <property type="entry name" value="WcaJ_sugtrans"/>
    <property type="match status" value="1"/>
</dbReference>
<dbReference type="InterPro" id="IPR017475">
    <property type="entry name" value="EPS_sugar_tfrase"/>
</dbReference>
<evidence type="ECO:0000256" key="7">
    <source>
        <dbReference type="SAM" id="Phobius"/>
    </source>
</evidence>
<gene>
    <name evidence="9" type="ORF">DFP75_1074</name>
</gene>
<keyword evidence="4 7" id="KW-0812">Transmembrane</keyword>
<keyword evidence="10" id="KW-1185">Reference proteome</keyword>
<dbReference type="NCBIfam" id="TIGR03025">
    <property type="entry name" value="EPS_sugtrans"/>
    <property type="match status" value="1"/>
</dbReference>
<evidence type="ECO:0000256" key="2">
    <source>
        <dbReference type="ARBA" id="ARBA00006464"/>
    </source>
</evidence>
<dbReference type="Pfam" id="PF13727">
    <property type="entry name" value="CoA_binding_3"/>
    <property type="match status" value="1"/>
</dbReference>
<dbReference type="Proteomes" id="UP000247551">
    <property type="component" value="Unassembled WGS sequence"/>
</dbReference>
<dbReference type="InterPro" id="IPR017473">
    <property type="entry name" value="Undecaprenyl-P_gluc_Ptfrase"/>
</dbReference>
<evidence type="ECO:0000313" key="10">
    <source>
        <dbReference type="Proteomes" id="UP000247551"/>
    </source>
</evidence>
<dbReference type="Pfam" id="PF02397">
    <property type="entry name" value="Bac_transf"/>
    <property type="match status" value="1"/>
</dbReference>
<dbReference type="Gene3D" id="3.40.50.720">
    <property type="entry name" value="NAD(P)-binding Rossmann-like Domain"/>
    <property type="match status" value="1"/>
</dbReference>
<dbReference type="EMBL" id="QKLW01000007">
    <property type="protein sequence ID" value="PYF79839.1"/>
    <property type="molecule type" value="Genomic_DNA"/>
</dbReference>
<comment type="subcellular location">
    <subcellularLocation>
        <location evidence="1">Membrane</location>
        <topology evidence="1">Multi-pass membrane protein</topology>
    </subcellularLocation>
</comment>
<feature type="transmembrane region" description="Helical" evidence="7">
    <location>
        <begin position="91"/>
        <end position="111"/>
    </location>
</feature>
<feature type="transmembrane region" description="Helical" evidence="7">
    <location>
        <begin position="117"/>
        <end position="141"/>
    </location>
</feature>
<evidence type="ECO:0000256" key="6">
    <source>
        <dbReference type="ARBA" id="ARBA00023136"/>
    </source>
</evidence>
<comment type="similarity">
    <text evidence="2">Belongs to the bacterial sugar transferase family.</text>
</comment>
<keyword evidence="3 9" id="KW-0808">Transferase</keyword>
<accession>A0A318V797</accession>
<reference evidence="9 10" key="1">
    <citation type="submission" date="2018-06" db="EMBL/GenBank/DDBJ databases">
        <title>Genomic Encyclopedia of Type Strains, Phase III (KMG-III): the genomes of soil and plant-associated and newly described type strains.</title>
        <authorList>
            <person name="Whitman W."/>
        </authorList>
    </citation>
    <scope>NUCLEOTIDE SEQUENCE [LARGE SCALE GENOMIC DNA]</scope>
    <source>
        <strain evidence="9 10">CECT 7730</strain>
    </source>
</reference>
<organism evidence="9 10">
    <name type="scientific">Marinomonas alcarazii</name>
    <dbReference type="NCBI Taxonomy" id="491949"/>
    <lineage>
        <taxon>Bacteria</taxon>
        <taxon>Pseudomonadati</taxon>
        <taxon>Pseudomonadota</taxon>
        <taxon>Gammaproteobacteria</taxon>
        <taxon>Oceanospirillales</taxon>
        <taxon>Oceanospirillaceae</taxon>
        <taxon>Marinomonas</taxon>
    </lineage>
</organism>
<evidence type="ECO:0000256" key="4">
    <source>
        <dbReference type="ARBA" id="ARBA00022692"/>
    </source>
</evidence>
<sequence length="477" mass="53455">MIIPNIRDEKEVKKGLTLKEHSASVGISHRVLDILCLFATGLLSYWLRFSHLDLNIAYKNVLLLGVIIGATLLSIFGGYRAWRGSSFTSEIQCVVSATFGTFLLLVLSAFATQTSELYSRIWVATWLASSTFFIIGYRLVLRQTLGALRAKGYNIRRVLIIGNGELGQNVAHKLIQNPSMGLVVKGFITDQTSANNETSVEGIPILGGLKDIDQLVRDLHIDQVWIALPMSEAEQMEQVQTTLATSAVTIRMVPDIFGFQLLNHSMTEVAGLPVINLSTSHMLEGKNRFLKSLEDKLLSGIILLCISPIMIALAIGVKLSSSGPIFYRQERVSWNGRSFNMLKFRSMSVDSEKDGVKWGGATSMSVTKFGAFIRKTSLDELPQFINVLKGDMSIVGPRPERTVFVDQFKHEIPGYMQKHMVKAGITGWAQINGWRGDTDLKKRIECDLYYIEHWSIWFDLRIIFLTFWKGFIHKNAA</sequence>
<comment type="caution">
    <text evidence="9">The sequence shown here is derived from an EMBL/GenBank/DDBJ whole genome shotgun (WGS) entry which is preliminary data.</text>
</comment>
<dbReference type="SUPFAM" id="SSF51735">
    <property type="entry name" value="NAD(P)-binding Rossmann-fold domains"/>
    <property type="match status" value="1"/>
</dbReference>
<dbReference type="PANTHER" id="PTHR30576:SF0">
    <property type="entry name" value="UNDECAPRENYL-PHOSPHATE N-ACETYLGALACTOSAMINYL 1-PHOSPHATE TRANSFERASE-RELATED"/>
    <property type="match status" value="1"/>
</dbReference>
<evidence type="ECO:0000259" key="8">
    <source>
        <dbReference type="Pfam" id="PF02397"/>
    </source>
</evidence>
<evidence type="ECO:0000256" key="5">
    <source>
        <dbReference type="ARBA" id="ARBA00022989"/>
    </source>
</evidence>
<dbReference type="AlphaFoldDB" id="A0A318V797"/>
<evidence type="ECO:0000256" key="3">
    <source>
        <dbReference type="ARBA" id="ARBA00022679"/>
    </source>
</evidence>
<dbReference type="GO" id="GO:0016020">
    <property type="term" value="C:membrane"/>
    <property type="evidence" value="ECO:0007669"/>
    <property type="project" value="UniProtKB-SubCell"/>
</dbReference>